<keyword evidence="5" id="KW-0968">Cytoplasmic vesicle</keyword>
<evidence type="ECO:0000256" key="3">
    <source>
        <dbReference type="ARBA" id="ARBA00004603"/>
    </source>
</evidence>
<accession>A0A8E0SB20</accession>
<organism evidence="6 7">
    <name type="scientific">Fasciolopsis buskii</name>
    <dbReference type="NCBI Taxonomy" id="27845"/>
    <lineage>
        <taxon>Eukaryota</taxon>
        <taxon>Metazoa</taxon>
        <taxon>Spiralia</taxon>
        <taxon>Lophotrochozoa</taxon>
        <taxon>Platyhelminthes</taxon>
        <taxon>Trematoda</taxon>
        <taxon>Digenea</taxon>
        <taxon>Plagiorchiida</taxon>
        <taxon>Echinostomata</taxon>
        <taxon>Echinostomatoidea</taxon>
        <taxon>Fasciolidae</taxon>
        <taxon>Fasciolopsis</taxon>
    </lineage>
</organism>
<dbReference type="OrthoDB" id="9977282at2759"/>
<evidence type="ECO:0000256" key="2">
    <source>
        <dbReference type="ARBA" id="ARBA00004541"/>
    </source>
</evidence>
<comment type="subcellular location">
    <subcellularLocation>
        <location evidence="2">Cytoplasmic vesicle</location>
    </subcellularLocation>
    <subcellularLocation>
        <location evidence="1">Early endosome</location>
    </subcellularLocation>
    <subcellularLocation>
        <location evidence="3">Late endosome</location>
    </subcellularLocation>
</comment>
<keyword evidence="4" id="KW-0967">Endosome</keyword>
<gene>
    <name evidence="6" type="ORF">FBUS_11140</name>
</gene>
<dbReference type="PANTHER" id="PTHR13364:SF6">
    <property type="entry name" value="SPERMATOGENESIS-DEFECTIVE PROTEIN 39 HOMOLOG"/>
    <property type="match status" value="1"/>
</dbReference>
<dbReference type="Proteomes" id="UP000728185">
    <property type="component" value="Unassembled WGS sequence"/>
</dbReference>
<proteinExistence type="predicted"/>
<evidence type="ECO:0000256" key="1">
    <source>
        <dbReference type="ARBA" id="ARBA00004412"/>
    </source>
</evidence>
<protein>
    <submittedName>
        <fullName evidence="6">Uncharacterized protein</fullName>
    </submittedName>
</protein>
<evidence type="ECO:0000313" key="7">
    <source>
        <dbReference type="Proteomes" id="UP000728185"/>
    </source>
</evidence>
<comment type="caution">
    <text evidence="6">The sequence shown here is derived from an EMBL/GenBank/DDBJ whole genome shotgun (WGS) entry which is preliminary data.</text>
</comment>
<dbReference type="GO" id="GO:0007034">
    <property type="term" value="P:vacuolar transport"/>
    <property type="evidence" value="ECO:0007669"/>
    <property type="project" value="TreeGrafter"/>
</dbReference>
<dbReference type="AlphaFoldDB" id="A0A8E0SB20"/>
<name>A0A8E0SB20_9TREM</name>
<keyword evidence="7" id="KW-1185">Reference proteome</keyword>
<dbReference type="EMBL" id="LUCM01000210">
    <property type="protein sequence ID" value="KAA0200917.1"/>
    <property type="molecule type" value="Genomic_DNA"/>
</dbReference>
<dbReference type="PANTHER" id="PTHR13364">
    <property type="entry name" value="DEFECTIVE SPERMATOGENESIS PROTEIN 39"/>
    <property type="match status" value="1"/>
</dbReference>
<dbReference type="InterPro" id="IPR040057">
    <property type="entry name" value="Spe-39"/>
</dbReference>
<evidence type="ECO:0000256" key="4">
    <source>
        <dbReference type="ARBA" id="ARBA00022753"/>
    </source>
</evidence>
<evidence type="ECO:0000256" key="5">
    <source>
        <dbReference type="ARBA" id="ARBA00023329"/>
    </source>
</evidence>
<dbReference type="GO" id="GO:0005769">
    <property type="term" value="C:early endosome"/>
    <property type="evidence" value="ECO:0007669"/>
    <property type="project" value="UniProtKB-SubCell"/>
</dbReference>
<reference evidence="6" key="1">
    <citation type="submission" date="2019-05" db="EMBL/GenBank/DDBJ databases">
        <title>Annotation for the trematode Fasciolopsis buski.</title>
        <authorList>
            <person name="Choi Y.-J."/>
        </authorList>
    </citation>
    <scope>NUCLEOTIDE SEQUENCE</scope>
    <source>
        <strain evidence="6">HT</strain>
        <tissue evidence="6">Whole worm</tissue>
    </source>
</reference>
<sequence>MFDDNLWEDTDILGFRFDWDDNDPVLGDSTLATDWNYVDQINFVDQETISSETGKQICDVCHQVITDSILYERNASFCSEECWQRVLHTALDDFTVGGISAWPLDTFSSLKAKTFLVELASKSYDGNMIIKILCSIQSTLSSYMFKRIVLNNSVVFKHFANFLRKTNQHEILQDLLSSELANEPALARLHEACIQLADLLDFQFLYQDAWRSYCVSQKSNDSTSLLALSLAETIRICCEMDQTISVGSRVHQLRMQHKVFDDQFRWLVIEPLLHSGNWPELETQLLEKKWLKRRIETTLPNDRLVMYLHALCAPEDVLSGYLEISNDTGELLDIALRLRMYKSAVSLCAKRRDASGMKDLSSRIPKKEPEHARVLYYLSIPVNQWKEKT</sequence>
<dbReference type="GO" id="GO:0006886">
    <property type="term" value="P:intracellular protein transport"/>
    <property type="evidence" value="ECO:0007669"/>
    <property type="project" value="TreeGrafter"/>
</dbReference>
<evidence type="ECO:0000313" key="6">
    <source>
        <dbReference type="EMBL" id="KAA0200917.1"/>
    </source>
</evidence>
<dbReference type="GO" id="GO:0005770">
    <property type="term" value="C:late endosome"/>
    <property type="evidence" value="ECO:0007669"/>
    <property type="project" value="UniProtKB-SubCell"/>
</dbReference>